<gene>
    <name evidence="1" type="ORF">NS331_22020</name>
</gene>
<dbReference type="AlphaFoldDB" id="A0A147GMQ3"/>
<dbReference type="Proteomes" id="UP000072741">
    <property type="component" value="Unassembled WGS sequence"/>
</dbReference>
<dbReference type="RefSeq" id="WP_058644073.1">
    <property type="nucleotide sequence ID" value="NZ_LDSL01000165.1"/>
</dbReference>
<dbReference type="InterPro" id="IPR042206">
    <property type="entry name" value="CRISPR-assoc_Cas1_C"/>
</dbReference>
<organism evidence="1 2">
    <name type="scientific">Pseudacidovorax intermedius</name>
    <dbReference type="NCBI Taxonomy" id="433924"/>
    <lineage>
        <taxon>Bacteria</taxon>
        <taxon>Pseudomonadati</taxon>
        <taxon>Pseudomonadota</taxon>
        <taxon>Betaproteobacteria</taxon>
        <taxon>Burkholderiales</taxon>
        <taxon>Comamonadaceae</taxon>
        <taxon>Pseudacidovorax</taxon>
    </lineage>
</organism>
<dbReference type="PATRIC" id="fig|433924.3.peg.1496"/>
<reference evidence="1 2" key="1">
    <citation type="journal article" date="2016" name="Front. Microbiol.">
        <title>Genomic Resource of Rice Seed Associated Bacteria.</title>
        <authorList>
            <person name="Midha S."/>
            <person name="Bansal K."/>
            <person name="Sharma S."/>
            <person name="Kumar N."/>
            <person name="Patil P.P."/>
            <person name="Chaudhry V."/>
            <person name="Patil P.B."/>
        </authorList>
    </citation>
    <scope>NUCLEOTIDE SEQUENCE [LARGE SCALE GENOMIC DNA]</scope>
    <source>
        <strain evidence="1 2">NS331</strain>
    </source>
</reference>
<evidence type="ECO:0000313" key="1">
    <source>
        <dbReference type="EMBL" id="KTT14927.1"/>
    </source>
</evidence>
<dbReference type="EMBL" id="LDSL01000165">
    <property type="protein sequence ID" value="KTT14927.1"/>
    <property type="molecule type" value="Genomic_DNA"/>
</dbReference>
<dbReference type="Gene3D" id="1.20.120.920">
    <property type="entry name" value="CRISPR-associated endonuclease Cas1, C-terminal domain"/>
    <property type="match status" value="1"/>
</dbReference>
<proteinExistence type="predicted"/>
<comment type="caution">
    <text evidence="1">The sequence shown here is derived from an EMBL/GenBank/DDBJ whole genome shotgun (WGS) entry which is preliminary data.</text>
</comment>
<protein>
    <submittedName>
        <fullName evidence="1">Uncharacterized protein</fullName>
    </submittedName>
</protein>
<accession>A0A147GMQ3</accession>
<evidence type="ECO:0000313" key="2">
    <source>
        <dbReference type="Proteomes" id="UP000072741"/>
    </source>
</evidence>
<sequence length="196" mass="22181">MPLFDKWRWPRGIDAAPDHIHLITEEARLSKHLFKLAAQATRYGEFTRAKRGESTDAANRFLDHDDWAMVEPSSMRSLIQLAGQVRRHRAGPVAGANMTVLGSNLRRYERPDQPACCKPGFETLHEPFRLKTHDLRGLLGRPATSADSWHVDAQPRVALLPSGKLFPGRRLVDLEHARMHDMLLPMTLRRPSAAEA</sequence>
<name>A0A147GMQ3_9BURK</name>
<keyword evidence="2" id="KW-1185">Reference proteome</keyword>